<evidence type="ECO:0000313" key="1">
    <source>
        <dbReference type="EMBL" id="RID84419.1"/>
    </source>
</evidence>
<gene>
    <name evidence="1" type="ORF">D1970_12865</name>
</gene>
<dbReference type="EMBL" id="QWVT01000021">
    <property type="protein sequence ID" value="RID84419.1"/>
    <property type="molecule type" value="Genomic_DNA"/>
</dbReference>
<proteinExistence type="predicted"/>
<sequence length="64" mass="7864">MNNLEIVIYSRKSHRCRIRYKYIAQPVRAYYVIHLKDIKNKKALILNKNIKGRTYLKIFETLYF</sequence>
<evidence type="ECO:0000313" key="2">
    <source>
        <dbReference type="Proteomes" id="UP000265816"/>
    </source>
</evidence>
<keyword evidence="2" id="KW-1185">Reference proteome</keyword>
<name>A0A398B383_9BACI</name>
<protein>
    <submittedName>
        <fullName evidence="1">Uncharacterized protein</fullName>
    </submittedName>
</protein>
<organism evidence="1 2">
    <name type="scientific">Mesobacillus zeae</name>
    <dbReference type="NCBI Taxonomy" id="1917180"/>
    <lineage>
        <taxon>Bacteria</taxon>
        <taxon>Bacillati</taxon>
        <taxon>Bacillota</taxon>
        <taxon>Bacilli</taxon>
        <taxon>Bacillales</taxon>
        <taxon>Bacillaceae</taxon>
        <taxon>Mesobacillus</taxon>
    </lineage>
</organism>
<accession>A0A398B383</accession>
<dbReference type="AlphaFoldDB" id="A0A398B383"/>
<comment type="caution">
    <text evidence="1">The sequence shown here is derived from an EMBL/GenBank/DDBJ whole genome shotgun (WGS) entry which is preliminary data.</text>
</comment>
<reference evidence="1 2" key="1">
    <citation type="submission" date="2018-08" db="EMBL/GenBank/DDBJ databases">
        <title>Bacillus jemisoniae sp. nov., Bacillus chryseoplanitiae sp. nov., Bacillus resnikiae sp. nov., and Bacillus frankliniae sp. nov., isolated from Viking spacecraft and associated surfaces.</title>
        <authorList>
            <person name="Seuylemezian A."/>
            <person name="Vaishampayan P."/>
        </authorList>
    </citation>
    <scope>NUCLEOTIDE SEQUENCE [LARGE SCALE GENOMIC DNA]</scope>
    <source>
        <strain evidence="1 2">JJ-247</strain>
    </source>
</reference>
<dbReference type="Proteomes" id="UP000265816">
    <property type="component" value="Unassembled WGS sequence"/>
</dbReference>